<dbReference type="EMBL" id="JAAMPI010000075">
    <property type="protein sequence ID" value="KAF4636248.1"/>
    <property type="molecule type" value="Genomic_DNA"/>
</dbReference>
<feature type="compositionally biased region" description="Basic and acidic residues" evidence="1">
    <location>
        <begin position="51"/>
        <end position="65"/>
    </location>
</feature>
<feature type="region of interest" description="Disordered" evidence="1">
    <location>
        <begin position="609"/>
        <end position="660"/>
    </location>
</feature>
<feature type="compositionally biased region" description="Acidic residues" evidence="1">
    <location>
        <begin position="638"/>
        <end position="649"/>
    </location>
</feature>
<organism evidence="2 3">
    <name type="scientific">Cudoniella acicularis</name>
    <dbReference type="NCBI Taxonomy" id="354080"/>
    <lineage>
        <taxon>Eukaryota</taxon>
        <taxon>Fungi</taxon>
        <taxon>Dikarya</taxon>
        <taxon>Ascomycota</taxon>
        <taxon>Pezizomycotina</taxon>
        <taxon>Leotiomycetes</taxon>
        <taxon>Helotiales</taxon>
        <taxon>Tricladiaceae</taxon>
        <taxon>Cudoniella</taxon>
    </lineage>
</organism>
<dbReference type="AlphaFoldDB" id="A0A8H4RVA7"/>
<sequence>MANRTTKITYGKRRHSLFPSFSVLRDSDSASKSKKDKSTSRGSTITLSAFHDSKSKDNRSSHHDDSIDEMVSYLLDDTTVEQLREDPGKRLSQISVPNELSSISPHIASPDDKGLPQLPNLIFNGDDAWAMRSTPVVIAIGSFNEIQFNSSFDELNSIPPSIAKHPSNHLRKSSAPPIPRKSSKRKSARSKSIVSSPRKMSISQPISQTTKGLVTSISTPVLLNAPEFSTTASSNHNDINRKVEAMLAATAKLKPSSSDNGLLHGSLVSNKPRRMKDTKVIVKVKTAINDRWKARQSRKAHDSVRDDKLLDPSINGRPSSQDDLPPTLPALNIVEVRLNEGQNFRKREKIQKLTGHGNVARKALADEGRSLRSRPSLDDPFSERPCSSQRRTPTGFEQWGLREDMSLDLVRDEVPEVPSLPRSYTDLPQIKRSMHSTTAYDKDFDDLLSSSPDAQSTPRIRLEPSFEENGKRTLKHPELPAIDPVKRMSSQITGLHLEADPYFCKRMKKHPSPSKAELEQFEQLFSQQHPELFLPEYSNNGDEIVPTAIGHSSTAPALALKDPNQKMAELDNLKTDYACERSQAVALNRSTDSMPDFSRRAKIRRFSLMPRFSDTSSNQGTHTKRDSWQYPGRKEYASDSEMDIDELQMDESAYRIGTKR</sequence>
<protein>
    <submittedName>
        <fullName evidence="2">Uncharacterized protein</fullName>
    </submittedName>
</protein>
<feature type="region of interest" description="Disordered" evidence="1">
    <location>
        <begin position="355"/>
        <end position="394"/>
    </location>
</feature>
<reference evidence="2 3" key="1">
    <citation type="submission" date="2020-03" db="EMBL/GenBank/DDBJ databases">
        <title>Draft Genome Sequence of Cudoniella acicularis.</title>
        <authorList>
            <person name="Buettner E."/>
            <person name="Kellner H."/>
        </authorList>
    </citation>
    <scope>NUCLEOTIDE SEQUENCE [LARGE SCALE GENOMIC DNA]</scope>
    <source>
        <strain evidence="2 3">DSM 108380</strain>
    </source>
</reference>
<keyword evidence="3" id="KW-1185">Reference proteome</keyword>
<evidence type="ECO:0000256" key="1">
    <source>
        <dbReference type="SAM" id="MobiDB-lite"/>
    </source>
</evidence>
<evidence type="ECO:0000313" key="3">
    <source>
        <dbReference type="Proteomes" id="UP000566819"/>
    </source>
</evidence>
<feature type="region of interest" description="Disordered" evidence="1">
    <location>
        <begin position="159"/>
        <end position="207"/>
    </location>
</feature>
<evidence type="ECO:0000313" key="2">
    <source>
        <dbReference type="EMBL" id="KAF4636248.1"/>
    </source>
</evidence>
<feature type="compositionally biased region" description="Basic and acidic residues" evidence="1">
    <location>
        <begin position="623"/>
        <end position="637"/>
    </location>
</feature>
<feature type="compositionally biased region" description="Basic and acidic residues" evidence="1">
    <location>
        <begin position="25"/>
        <end position="39"/>
    </location>
</feature>
<name>A0A8H4RVA7_9HELO</name>
<accession>A0A8H4RVA7</accession>
<dbReference type="OrthoDB" id="4207421at2759"/>
<proteinExistence type="predicted"/>
<feature type="region of interest" description="Disordered" evidence="1">
    <location>
        <begin position="21"/>
        <end position="66"/>
    </location>
</feature>
<dbReference type="Proteomes" id="UP000566819">
    <property type="component" value="Unassembled WGS sequence"/>
</dbReference>
<feature type="compositionally biased region" description="Basic and acidic residues" evidence="1">
    <location>
        <begin position="292"/>
        <end position="310"/>
    </location>
</feature>
<feature type="region of interest" description="Disordered" evidence="1">
    <location>
        <begin position="292"/>
        <end position="327"/>
    </location>
</feature>
<comment type="caution">
    <text evidence="2">The sequence shown here is derived from an EMBL/GenBank/DDBJ whole genome shotgun (WGS) entry which is preliminary data.</text>
</comment>
<gene>
    <name evidence="2" type="ORF">G7Y89_g1858</name>
</gene>